<comment type="caution">
    <text evidence="14">Lacks conserved residue(s) required for the propagation of feature annotation.</text>
</comment>
<dbReference type="InterPro" id="IPR041663">
    <property type="entry name" value="DisA/LigA_HHH"/>
</dbReference>
<evidence type="ECO:0000256" key="3">
    <source>
        <dbReference type="ARBA" id="ARBA00013308"/>
    </source>
</evidence>
<dbReference type="SUPFAM" id="SSF52113">
    <property type="entry name" value="BRCT domain"/>
    <property type="match status" value="1"/>
</dbReference>
<dbReference type="NCBIfam" id="NF005932">
    <property type="entry name" value="PRK07956.1"/>
    <property type="match status" value="1"/>
</dbReference>
<dbReference type="SUPFAM" id="SSF56091">
    <property type="entry name" value="DNA ligase/mRNA capping enzyme, catalytic domain"/>
    <property type="match status" value="1"/>
</dbReference>
<comment type="function">
    <text evidence="1 14">DNA ligase that catalyzes the formation of phosphodiester linkages between 5'-phosphoryl and 3'-hydroxyl groups in double-stranded DNA using NAD as a coenzyme and as the energy source for the reaction. It is essential for DNA replication and repair of damaged DNA.</text>
</comment>
<keyword evidence="8 14" id="KW-0862">Zinc</keyword>
<evidence type="ECO:0000313" key="17">
    <source>
        <dbReference type="Proteomes" id="UP000178574"/>
    </source>
</evidence>
<protein>
    <recommendedName>
        <fullName evidence="3 14">DNA ligase</fullName>
        <ecNumber evidence="2 14">6.5.1.2</ecNumber>
    </recommendedName>
    <alternativeName>
        <fullName evidence="14">Polydeoxyribonucleotide synthase [NAD(+)]</fullName>
    </alternativeName>
</protein>
<evidence type="ECO:0000256" key="4">
    <source>
        <dbReference type="ARBA" id="ARBA00022598"/>
    </source>
</evidence>
<keyword evidence="10 14" id="KW-0520">NAD</keyword>
<keyword evidence="7 14" id="KW-0227">DNA damage</keyword>
<dbReference type="HAMAP" id="MF_01588">
    <property type="entry name" value="DNA_ligase_A"/>
    <property type="match status" value="1"/>
</dbReference>
<feature type="binding site" evidence="14">
    <location>
        <position position="432"/>
    </location>
    <ligand>
        <name>Zn(2+)</name>
        <dbReference type="ChEBI" id="CHEBI:29105"/>
    </ligand>
</feature>
<dbReference type="PANTHER" id="PTHR23389">
    <property type="entry name" value="CHROMOSOME TRANSMISSION FIDELITY FACTOR 18"/>
    <property type="match status" value="1"/>
</dbReference>
<keyword evidence="11 14" id="KW-0234">DNA repair</keyword>
<dbReference type="EMBL" id="MHQD01000004">
    <property type="protein sequence ID" value="OGZ96888.1"/>
    <property type="molecule type" value="Genomic_DNA"/>
</dbReference>
<dbReference type="Gene3D" id="3.30.470.30">
    <property type="entry name" value="DNA ligase/mRNA capping enzyme"/>
    <property type="match status" value="1"/>
</dbReference>
<dbReference type="InterPro" id="IPR004150">
    <property type="entry name" value="NAD_DNA_ligase_OB"/>
</dbReference>
<dbReference type="FunFam" id="1.10.150.20:FF:000007">
    <property type="entry name" value="DNA ligase"/>
    <property type="match status" value="1"/>
</dbReference>
<dbReference type="NCBIfam" id="TIGR00575">
    <property type="entry name" value="dnlj"/>
    <property type="match status" value="1"/>
</dbReference>
<dbReference type="InterPro" id="IPR001357">
    <property type="entry name" value="BRCT_dom"/>
</dbReference>
<evidence type="ECO:0000256" key="1">
    <source>
        <dbReference type="ARBA" id="ARBA00004067"/>
    </source>
</evidence>
<evidence type="ECO:0000256" key="13">
    <source>
        <dbReference type="ARBA" id="ARBA00060881"/>
    </source>
</evidence>
<dbReference type="GO" id="GO:0003911">
    <property type="term" value="F:DNA ligase (NAD+) activity"/>
    <property type="evidence" value="ECO:0007669"/>
    <property type="project" value="UniProtKB-UniRule"/>
</dbReference>
<comment type="caution">
    <text evidence="16">The sequence shown here is derived from an EMBL/GenBank/DDBJ whole genome shotgun (WGS) entry which is preliminary data.</text>
</comment>
<evidence type="ECO:0000313" key="16">
    <source>
        <dbReference type="EMBL" id="OGZ96888.1"/>
    </source>
</evidence>
<feature type="binding site" evidence="14">
    <location>
        <position position="337"/>
    </location>
    <ligand>
        <name>NAD(+)</name>
        <dbReference type="ChEBI" id="CHEBI:57540"/>
    </ligand>
</feature>
<feature type="domain" description="BRCT" evidence="15">
    <location>
        <begin position="611"/>
        <end position="689"/>
    </location>
</feature>
<dbReference type="GO" id="GO:0006281">
    <property type="term" value="P:DNA repair"/>
    <property type="evidence" value="ECO:0007669"/>
    <property type="project" value="UniProtKB-KW"/>
</dbReference>
<dbReference type="PROSITE" id="PS50172">
    <property type="entry name" value="BRCT"/>
    <property type="match status" value="1"/>
</dbReference>
<dbReference type="GO" id="GO:0005829">
    <property type="term" value="C:cytosol"/>
    <property type="evidence" value="ECO:0007669"/>
    <property type="project" value="TreeGrafter"/>
</dbReference>
<dbReference type="InterPro" id="IPR012340">
    <property type="entry name" value="NA-bd_OB-fold"/>
</dbReference>
<evidence type="ECO:0000259" key="15">
    <source>
        <dbReference type="PROSITE" id="PS50172"/>
    </source>
</evidence>
<dbReference type="GO" id="GO:0006260">
    <property type="term" value="P:DNA replication"/>
    <property type="evidence" value="ECO:0007669"/>
    <property type="project" value="UniProtKB-KW"/>
</dbReference>
<comment type="similarity">
    <text evidence="13 14">Belongs to the NAD-dependent DNA ligase family. LigA subfamily.</text>
</comment>
<dbReference type="SMART" id="SM00278">
    <property type="entry name" value="HhH1"/>
    <property type="match status" value="4"/>
</dbReference>
<keyword evidence="9 14" id="KW-0460">Magnesium</keyword>
<dbReference type="CDD" id="cd17748">
    <property type="entry name" value="BRCT_DNA_ligase_like"/>
    <property type="match status" value="1"/>
</dbReference>
<proteinExistence type="inferred from homology"/>
<dbReference type="SUPFAM" id="SSF50249">
    <property type="entry name" value="Nucleic acid-binding proteins"/>
    <property type="match status" value="1"/>
</dbReference>
<dbReference type="PIRSF" id="PIRSF001604">
    <property type="entry name" value="LigA"/>
    <property type="match status" value="1"/>
</dbReference>
<feature type="binding site" evidence="14">
    <location>
        <position position="453"/>
    </location>
    <ligand>
        <name>Zn(2+)</name>
        <dbReference type="ChEBI" id="CHEBI:29105"/>
    </ligand>
</feature>
<dbReference type="Pfam" id="PF14520">
    <property type="entry name" value="HHH_5"/>
    <property type="match status" value="1"/>
</dbReference>
<evidence type="ECO:0000256" key="5">
    <source>
        <dbReference type="ARBA" id="ARBA00022705"/>
    </source>
</evidence>
<evidence type="ECO:0000256" key="7">
    <source>
        <dbReference type="ARBA" id="ARBA00022763"/>
    </source>
</evidence>
<dbReference type="Pfam" id="PF03120">
    <property type="entry name" value="OB_DNA_ligase"/>
    <property type="match status" value="1"/>
</dbReference>
<dbReference type="CDD" id="cd00114">
    <property type="entry name" value="LIGANc"/>
    <property type="match status" value="1"/>
</dbReference>
<dbReference type="SUPFAM" id="SSF47781">
    <property type="entry name" value="RuvA domain 2-like"/>
    <property type="match status" value="1"/>
</dbReference>
<evidence type="ECO:0000256" key="14">
    <source>
        <dbReference type="HAMAP-Rule" id="MF_01588"/>
    </source>
</evidence>
<dbReference type="Gene3D" id="1.10.150.20">
    <property type="entry name" value="5' to 3' exonuclease, C-terminal subdomain"/>
    <property type="match status" value="2"/>
</dbReference>
<evidence type="ECO:0000256" key="8">
    <source>
        <dbReference type="ARBA" id="ARBA00022833"/>
    </source>
</evidence>
<organism evidence="16 17">
    <name type="scientific">Candidatus Sungbacteria bacterium RIFCSPHIGHO2_01_FULL_50_25</name>
    <dbReference type="NCBI Taxonomy" id="1802265"/>
    <lineage>
        <taxon>Bacteria</taxon>
        <taxon>Candidatus Sungiibacteriota</taxon>
    </lineage>
</organism>
<dbReference type="EC" id="6.5.1.2" evidence="2 14"/>
<comment type="catalytic activity">
    <reaction evidence="12 14">
        <text>NAD(+) + (deoxyribonucleotide)n-3'-hydroxyl + 5'-phospho-(deoxyribonucleotide)m = (deoxyribonucleotide)n+m + AMP + beta-nicotinamide D-nucleotide.</text>
        <dbReference type="EC" id="6.5.1.2"/>
    </reaction>
</comment>
<evidence type="ECO:0000256" key="2">
    <source>
        <dbReference type="ARBA" id="ARBA00012722"/>
    </source>
</evidence>
<keyword evidence="6 14" id="KW-0479">Metal-binding</keyword>
<dbReference type="SMART" id="SM00532">
    <property type="entry name" value="LIGANc"/>
    <property type="match status" value="1"/>
</dbReference>
<dbReference type="InterPro" id="IPR003583">
    <property type="entry name" value="Hlx-hairpin-Hlx_DNA-bd_motif"/>
</dbReference>
<evidence type="ECO:0000256" key="12">
    <source>
        <dbReference type="ARBA" id="ARBA00034005"/>
    </source>
</evidence>
<dbReference type="Proteomes" id="UP000178574">
    <property type="component" value="Unassembled WGS sequence"/>
</dbReference>
<dbReference type="PROSITE" id="PS01056">
    <property type="entry name" value="DNA_LIGASE_N2"/>
    <property type="match status" value="1"/>
</dbReference>
<feature type="binding site" evidence="14">
    <location>
        <begin position="83"/>
        <end position="84"/>
    </location>
    <ligand>
        <name>NAD(+)</name>
        <dbReference type="ChEBI" id="CHEBI:57540"/>
    </ligand>
</feature>
<dbReference type="InterPro" id="IPR001679">
    <property type="entry name" value="DNA_ligase"/>
</dbReference>
<evidence type="ECO:0000256" key="10">
    <source>
        <dbReference type="ARBA" id="ARBA00023027"/>
    </source>
</evidence>
<dbReference type="AlphaFoldDB" id="A0A1G2KET4"/>
<feature type="binding site" evidence="14">
    <location>
        <position position="115"/>
    </location>
    <ligand>
        <name>NAD(+)</name>
        <dbReference type="ChEBI" id="CHEBI:57540"/>
    </ligand>
</feature>
<evidence type="ECO:0000256" key="11">
    <source>
        <dbReference type="ARBA" id="ARBA00023204"/>
    </source>
</evidence>
<dbReference type="FunFam" id="1.10.150.20:FF:000006">
    <property type="entry name" value="DNA ligase"/>
    <property type="match status" value="1"/>
</dbReference>
<dbReference type="PANTHER" id="PTHR23389:SF9">
    <property type="entry name" value="DNA LIGASE"/>
    <property type="match status" value="1"/>
</dbReference>
<dbReference type="Pfam" id="PF00533">
    <property type="entry name" value="BRCT"/>
    <property type="match status" value="1"/>
</dbReference>
<dbReference type="Pfam" id="PF12826">
    <property type="entry name" value="HHH_2"/>
    <property type="match status" value="1"/>
</dbReference>
<dbReference type="InterPro" id="IPR033136">
    <property type="entry name" value="DNA_ligase_CS"/>
</dbReference>
<dbReference type="InterPro" id="IPR036420">
    <property type="entry name" value="BRCT_dom_sf"/>
</dbReference>
<gene>
    <name evidence="14" type="primary">ligA</name>
    <name evidence="16" type="ORF">A2847_02675</name>
</gene>
<dbReference type="GO" id="GO:0003677">
    <property type="term" value="F:DNA binding"/>
    <property type="evidence" value="ECO:0007669"/>
    <property type="project" value="InterPro"/>
</dbReference>
<dbReference type="Gene3D" id="3.40.50.10190">
    <property type="entry name" value="BRCT domain"/>
    <property type="match status" value="1"/>
</dbReference>
<keyword evidence="5 14" id="KW-0235">DNA replication</keyword>
<dbReference type="InterPro" id="IPR010994">
    <property type="entry name" value="RuvA_2-like"/>
</dbReference>
<feature type="binding site" evidence="14">
    <location>
        <position position="199"/>
    </location>
    <ligand>
        <name>NAD(+)</name>
        <dbReference type="ChEBI" id="CHEBI:57540"/>
    </ligand>
</feature>
<dbReference type="FunFam" id="2.40.50.140:FF:000012">
    <property type="entry name" value="DNA ligase"/>
    <property type="match status" value="1"/>
</dbReference>
<dbReference type="SMART" id="SM00292">
    <property type="entry name" value="BRCT"/>
    <property type="match status" value="1"/>
</dbReference>
<evidence type="ECO:0000256" key="6">
    <source>
        <dbReference type="ARBA" id="ARBA00022723"/>
    </source>
</evidence>
<keyword evidence="14" id="KW-0464">Manganese</keyword>
<dbReference type="GO" id="GO:0046872">
    <property type="term" value="F:metal ion binding"/>
    <property type="evidence" value="ECO:0007669"/>
    <property type="project" value="UniProtKB-KW"/>
</dbReference>
<feature type="active site" description="N6-AMP-lysine intermediate" evidence="14">
    <location>
        <position position="117"/>
    </location>
</feature>
<dbReference type="Gene3D" id="1.10.287.610">
    <property type="entry name" value="Helix hairpin bin"/>
    <property type="match status" value="1"/>
</dbReference>
<keyword evidence="4 14" id="KW-0436">Ligase</keyword>
<dbReference type="Gene3D" id="2.40.50.140">
    <property type="entry name" value="Nucleic acid-binding proteins"/>
    <property type="match status" value="1"/>
</dbReference>
<dbReference type="InterPro" id="IPR013839">
    <property type="entry name" value="DNAligase_adenylation"/>
</dbReference>
<name>A0A1G2KET4_9BACT</name>
<dbReference type="InterPro" id="IPR013840">
    <property type="entry name" value="DNAligase_N"/>
</dbReference>
<feature type="binding site" evidence="14">
    <location>
        <position position="138"/>
    </location>
    <ligand>
        <name>NAD(+)</name>
        <dbReference type="ChEBI" id="CHEBI:57540"/>
    </ligand>
</feature>
<dbReference type="Pfam" id="PF01653">
    <property type="entry name" value="DNA_ligase_aden"/>
    <property type="match status" value="2"/>
</dbReference>
<accession>A0A1G2KET4</accession>
<sequence>MDRRHAAERILKLRKEIDHHRYLYHVLNRSEISDEALDSLKHELVALEDEFPELVTADSPSQRVAGAVLKGFKKIRHGAAMLSLGDVFSSRELAEWESRIKKLLSRGEELDYFSELKIDGFAISLVYENGVLKSASTRGDGKVGEDVTENIKTIESVPLAIGFRDGMEQDREIRALASLYPRAVRAVKNLGRTVEIRGEVYMAKHTFDALNREQEKRGLPLFANPRNIAAGSVRQLDSKITASRRLDFLAYDIVTNLGQRTHEEEHIIAKLLGFRTDPHAKQCHDLSDVEAFWKHIFSIRDKLPFLIDGVVVQVNENAIFDKLGVVGKAPRGAVAFKFPGREATTIVEDIQVQVGRTGVLTPVAHLRPVDVGGVTVSRATLHNMDEIERLDVRAGDTVIIQRAGDVIPDVVRVLKNLRLKGLKPFHMPRVFCGEPVVRPKGEVLHKILHPDRCALVRRERFYHFVSKNAFDIQGLGPKIVDRLIDEGLVEDPADIFSLEEGDIAPLERFAEKSAENLIRSIREKKKIELPRFLFALGILHVGEETAIDLAGHFGTLEKIRAASESELSSVPNIGGVVAQSLFEWFRKKENEAFLKKLKDSGVHPKEAKVSRKPKKFAGFTFVLTGALRAMTRDEAKRRIRELGGDISGSVSRKTSVVVAGEDPGSKLDDAKRLGVKVASEKEFLSMIGE</sequence>
<reference evidence="16 17" key="1">
    <citation type="journal article" date="2016" name="Nat. Commun.">
        <title>Thousands of microbial genomes shed light on interconnected biogeochemical processes in an aquifer system.</title>
        <authorList>
            <person name="Anantharaman K."/>
            <person name="Brown C.T."/>
            <person name="Hug L.A."/>
            <person name="Sharon I."/>
            <person name="Castelle C.J."/>
            <person name="Probst A.J."/>
            <person name="Thomas B.C."/>
            <person name="Singh A."/>
            <person name="Wilkins M.J."/>
            <person name="Karaoz U."/>
            <person name="Brodie E.L."/>
            <person name="Williams K.H."/>
            <person name="Hubbard S.S."/>
            <person name="Banfield J.F."/>
        </authorList>
    </citation>
    <scope>NUCLEOTIDE SEQUENCE [LARGE SCALE GENOMIC DNA]</scope>
</reference>
<comment type="cofactor">
    <cofactor evidence="14">
        <name>Mg(2+)</name>
        <dbReference type="ChEBI" id="CHEBI:18420"/>
    </cofactor>
    <cofactor evidence="14">
        <name>Mn(2+)</name>
        <dbReference type="ChEBI" id="CHEBI:29035"/>
    </cofactor>
</comment>
<evidence type="ECO:0000256" key="9">
    <source>
        <dbReference type="ARBA" id="ARBA00022842"/>
    </source>
</evidence>